<keyword evidence="3" id="KW-1185">Reference proteome</keyword>
<proteinExistence type="predicted"/>
<feature type="signal peptide" evidence="1">
    <location>
        <begin position="1"/>
        <end position="25"/>
    </location>
</feature>
<accession>A0A2R8BD99</accession>
<dbReference type="EMBL" id="OMOR01000001">
    <property type="protein sequence ID" value="SPH20992.1"/>
    <property type="molecule type" value="Genomic_DNA"/>
</dbReference>
<name>A0A2R8BD99_9RHOB</name>
<evidence type="ECO:0000313" key="2">
    <source>
        <dbReference type="EMBL" id="SPH20992.1"/>
    </source>
</evidence>
<gene>
    <name evidence="2" type="ORF">ASD8599_01733</name>
</gene>
<dbReference type="AlphaFoldDB" id="A0A2R8BD99"/>
<feature type="chain" id="PRO_5015330669" evidence="1">
    <location>
        <begin position="26"/>
        <end position="322"/>
    </location>
</feature>
<sequence length="322" mass="34914">MTRRPFAANAVLTAIAVNFANPASALIADQVMPRVPVGEEDFKWTEYPISEGFNTPDAKVGRLGRVKQLEFTGTERTASVDDYGLEVPIPYSDIDKAAKMRARNASAFDPEANAAERVTDTLQNIREVRVSGMVHNPDNYEADKKTALVGGAKFSDYANSSPIDVIKAAINGTLIYPGSTCAMSHNVWTTLSSHPDLVNAVRGNLTNKGMITPEEFVSLFSGEGLTALHIGRAYTNTSKPGQAAELQRAWRDHMSFMHLDPMASVQAGGVTWGLTGEYASRIAGRTEDPNIGLHGGYNIRVGERVKELIIAKQVGYLVQNCV</sequence>
<keyword evidence="1" id="KW-0732">Signal</keyword>
<dbReference type="RefSeq" id="WP_108828124.1">
    <property type="nucleotide sequence ID" value="NZ_OMOR01000001.1"/>
</dbReference>
<reference evidence="2 3" key="1">
    <citation type="submission" date="2018-03" db="EMBL/GenBank/DDBJ databases">
        <authorList>
            <person name="Keele B.F."/>
        </authorList>
    </citation>
    <scope>NUCLEOTIDE SEQUENCE [LARGE SCALE GENOMIC DNA]</scope>
    <source>
        <strain evidence="2 3">CECT 8599</strain>
    </source>
</reference>
<protein>
    <submittedName>
        <fullName evidence="2">Uncharacterized protein</fullName>
    </submittedName>
</protein>
<dbReference type="Proteomes" id="UP000244880">
    <property type="component" value="Unassembled WGS sequence"/>
</dbReference>
<dbReference type="InterPro" id="IPR053738">
    <property type="entry name" value="Lambda_capsid_assembly"/>
</dbReference>
<dbReference type="Gene3D" id="3.90.1690.10">
    <property type="entry name" value="phage-related protein like domain"/>
    <property type="match status" value="1"/>
</dbReference>
<evidence type="ECO:0000313" key="3">
    <source>
        <dbReference type="Proteomes" id="UP000244880"/>
    </source>
</evidence>
<evidence type="ECO:0000256" key="1">
    <source>
        <dbReference type="SAM" id="SignalP"/>
    </source>
</evidence>
<organism evidence="2 3">
    <name type="scientific">Ascidiaceihabitans donghaensis</name>
    <dbReference type="NCBI Taxonomy" id="1510460"/>
    <lineage>
        <taxon>Bacteria</taxon>
        <taxon>Pseudomonadati</taxon>
        <taxon>Pseudomonadota</taxon>
        <taxon>Alphaproteobacteria</taxon>
        <taxon>Rhodobacterales</taxon>
        <taxon>Paracoccaceae</taxon>
        <taxon>Ascidiaceihabitans</taxon>
    </lineage>
</organism>
<dbReference type="OrthoDB" id="572526at2"/>